<protein>
    <submittedName>
        <fullName evidence="1">Uncharacterized protein</fullName>
    </submittedName>
</protein>
<dbReference type="AlphaFoldDB" id="A0A6P1ZEC8"/>
<accession>A0A6P1ZEC8</accession>
<comment type="caution">
    <text evidence="1">The sequence shown here is derived from an EMBL/GenBank/DDBJ whole genome shotgun (WGS) entry which is preliminary data.</text>
</comment>
<dbReference type="Proteomes" id="UP000434052">
    <property type="component" value="Unassembled WGS sequence"/>
</dbReference>
<evidence type="ECO:0000313" key="2">
    <source>
        <dbReference type="Proteomes" id="UP000434052"/>
    </source>
</evidence>
<evidence type="ECO:0000313" key="1">
    <source>
        <dbReference type="EMBL" id="TVM30259.1"/>
    </source>
</evidence>
<sequence>MGIETAIGLGISAAGTIGGLVGGGGGSSTQSVTSTPDPMAQAFDIMKTNLMLPQIAEAGTRSGVYDQFYQDNYLPAEKDYLSMYRRMLPGYEALGNASIEAQLALMPAATDLDYQQLQAQSELLGPATQLGLEQIGAAREKLGPQTALDIDRIGGERALLPEATNTIGSFLNASTEGVDPAEWRQRAGVDAQQGLSQAVGQMNRNASRMGLNPGSGAFTNAMKDTYLQGAANKAGAMTDAWRKAEDENYRRLGLGAQVGAQTFGLSGS</sequence>
<dbReference type="EMBL" id="QMIF01000026">
    <property type="protein sequence ID" value="TVM30259.1"/>
    <property type="molecule type" value="Genomic_DNA"/>
</dbReference>
<reference evidence="1 2" key="1">
    <citation type="submission" date="2018-06" db="EMBL/GenBank/DDBJ databases">
        <title>Complete genome of Desulfovibrio marinus P48SEP.</title>
        <authorList>
            <person name="Crispim J.S."/>
            <person name="Vidigal P.M.P."/>
            <person name="Silva L.C.F."/>
            <person name="Araujo L.C."/>
            <person name="Laguardia C.N."/>
            <person name="Dias R.S."/>
            <person name="Sousa M.P."/>
            <person name="Paula S.O."/>
            <person name="Silva C."/>
        </authorList>
    </citation>
    <scope>NUCLEOTIDE SEQUENCE [LARGE SCALE GENOMIC DNA]</scope>
    <source>
        <strain evidence="1 2">P48SEP</strain>
    </source>
</reference>
<proteinExistence type="predicted"/>
<organism evidence="1 2">
    <name type="scientific">Oceanidesulfovibrio marinus</name>
    <dbReference type="NCBI Taxonomy" id="370038"/>
    <lineage>
        <taxon>Bacteria</taxon>
        <taxon>Pseudomonadati</taxon>
        <taxon>Thermodesulfobacteriota</taxon>
        <taxon>Desulfovibrionia</taxon>
        <taxon>Desulfovibrionales</taxon>
        <taxon>Desulfovibrionaceae</taxon>
        <taxon>Oceanidesulfovibrio</taxon>
    </lineage>
</organism>
<gene>
    <name evidence="1" type="ORF">DQK91_21390</name>
</gene>
<dbReference type="RefSeq" id="WP_144307451.1">
    <property type="nucleotide sequence ID" value="NZ_QMIF01000026.1"/>
</dbReference>
<name>A0A6P1ZEC8_9BACT</name>